<reference evidence="11" key="1">
    <citation type="submission" date="2020-05" db="EMBL/GenBank/DDBJ databases">
        <authorList>
            <person name="Chiriac C."/>
            <person name="Salcher M."/>
            <person name="Ghai R."/>
            <person name="Kavagutti S V."/>
        </authorList>
    </citation>
    <scope>NUCLEOTIDE SEQUENCE</scope>
</reference>
<dbReference type="PANTHER" id="PTHR33571:SF12">
    <property type="entry name" value="BSL3053 PROTEIN"/>
    <property type="match status" value="1"/>
</dbReference>
<dbReference type="Pfam" id="PF01909">
    <property type="entry name" value="NTP_transf_2"/>
    <property type="match status" value="1"/>
</dbReference>
<evidence type="ECO:0000256" key="8">
    <source>
        <dbReference type="ARBA" id="ARBA00022842"/>
    </source>
</evidence>
<evidence type="ECO:0000256" key="9">
    <source>
        <dbReference type="ARBA" id="ARBA00038276"/>
    </source>
</evidence>
<protein>
    <submittedName>
        <fullName evidence="11">Unannotated protein</fullName>
    </submittedName>
</protein>
<evidence type="ECO:0000256" key="7">
    <source>
        <dbReference type="ARBA" id="ARBA00022840"/>
    </source>
</evidence>
<comment type="similarity">
    <text evidence="9">Belongs to the MntA antitoxin family.</text>
</comment>
<keyword evidence="8" id="KW-0460">Magnesium</keyword>
<evidence type="ECO:0000256" key="2">
    <source>
        <dbReference type="ARBA" id="ARBA00022649"/>
    </source>
</evidence>
<dbReference type="InterPro" id="IPR052038">
    <property type="entry name" value="Type-VII_TA_antitoxin"/>
</dbReference>
<accession>A0A6J6TH97</accession>
<keyword evidence="2" id="KW-1277">Toxin-antitoxin system</keyword>
<dbReference type="CDD" id="cd05403">
    <property type="entry name" value="NT_KNTase_like"/>
    <property type="match status" value="1"/>
</dbReference>
<dbReference type="Gene3D" id="3.30.460.10">
    <property type="entry name" value="Beta Polymerase, domain 2"/>
    <property type="match status" value="1"/>
</dbReference>
<keyword evidence="4" id="KW-0548">Nucleotidyltransferase</keyword>
<evidence type="ECO:0000256" key="4">
    <source>
        <dbReference type="ARBA" id="ARBA00022695"/>
    </source>
</evidence>
<evidence type="ECO:0000256" key="1">
    <source>
        <dbReference type="ARBA" id="ARBA00001946"/>
    </source>
</evidence>
<dbReference type="AlphaFoldDB" id="A0A6J6TH97"/>
<feature type="domain" description="Polymerase nucleotidyl transferase" evidence="10">
    <location>
        <begin position="63"/>
        <end position="128"/>
    </location>
</feature>
<name>A0A6J6TH97_9ZZZZ</name>
<organism evidence="11">
    <name type="scientific">freshwater metagenome</name>
    <dbReference type="NCBI Taxonomy" id="449393"/>
    <lineage>
        <taxon>unclassified sequences</taxon>
        <taxon>metagenomes</taxon>
        <taxon>ecological metagenomes</taxon>
    </lineage>
</organism>
<keyword evidence="6" id="KW-0547">Nucleotide-binding</keyword>
<evidence type="ECO:0000313" key="11">
    <source>
        <dbReference type="EMBL" id="CAB4746550.1"/>
    </source>
</evidence>
<evidence type="ECO:0000256" key="5">
    <source>
        <dbReference type="ARBA" id="ARBA00022723"/>
    </source>
</evidence>
<comment type="cofactor">
    <cofactor evidence="1">
        <name>Mg(2+)</name>
        <dbReference type="ChEBI" id="CHEBI:18420"/>
    </cofactor>
</comment>
<keyword evidence="5" id="KW-0479">Metal-binding</keyword>
<gene>
    <name evidence="11" type="ORF">UFOPK2810_00620</name>
</gene>
<dbReference type="GO" id="GO:0046872">
    <property type="term" value="F:metal ion binding"/>
    <property type="evidence" value="ECO:0007669"/>
    <property type="project" value="UniProtKB-KW"/>
</dbReference>
<evidence type="ECO:0000256" key="3">
    <source>
        <dbReference type="ARBA" id="ARBA00022679"/>
    </source>
</evidence>
<evidence type="ECO:0000256" key="6">
    <source>
        <dbReference type="ARBA" id="ARBA00022741"/>
    </source>
</evidence>
<sequence>MSVRAMVAIGMSQRTIALDLGVSQPAVSQLLRASECVAEVSPDDALEAAVPVLKDVAAQRGFSDLAVFGSIARGEAGPDSDIDLIVRPPKGTQISDLVALADAFSSIVGHHVDVMTYRGLKPGIDDDIRRDMVPL</sequence>
<dbReference type="EMBL" id="CAEZYZ010000083">
    <property type="protein sequence ID" value="CAB4746550.1"/>
    <property type="molecule type" value="Genomic_DNA"/>
</dbReference>
<dbReference type="GO" id="GO:0005524">
    <property type="term" value="F:ATP binding"/>
    <property type="evidence" value="ECO:0007669"/>
    <property type="project" value="UniProtKB-KW"/>
</dbReference>
<dbReference type="InterPro" id="IPR043519">
    <property type="entry name" value="NT_sf"/>
</dbReference>
<keyword evidence="7" id="KW-0067">ATP-binding</keyword>
<dbReference type="SUPFAM" id="SSF81301">
    <property type="entry name" value="Nucleotidyltransferase"/>
    <property type="match status" value="1"/>
</dbReference>
<proteinExistence type="inferred from homology"/>
<dbReference type="GO" id="GO:0016779">
    <property type="term" value="F:nucleotidyltransferase activity"/>
    <property type="evidence" value="ECO:0007669"/>
    <property type="project" value="UniProtKB-KW"/>
</dbReference>
<dbReference type="InterPro" id="IPR002934">
    <property type="entry name" value="Polymerase_NTP_transf_dom"/>
</dbReference>
<keyword evidence="3" id="KW-0808">Transferase</keyword>
<evidence type="ECO:0000259" key="10">
    <source>
        <dbReference type="Pfam" id="PF01909"/>
    </source>
</evidence>
<dbReference type="PANTHER" id="PTHR33571">
    <property type="entry name" value="SSL8005 PROTEIN"/>
    <property type="match status" value="1"/>
</dbReference>